<keyword evidence="1 5" id="KW-0436">Ligase</keyword>
<evidence type="ECO:0000256" key="1">
    <source>
        <dbReference type="ARBA" id="ARBA00022598"/>
    </source>
</evidence>
<evidence type="ECO:0000256" key="2">
    <source>
        <dbReference type="ARBA" id="ARBA00022832"/>
    </source>
</evidence>
<evidence type="ECO:0000259" key="4">
    <source>
        <dbReference type="Pfam" id="PF00501"/>
    </source>
</evidence>
<dbReference type="AlphaFoldDB" id="A0AAX4HQF4"/>
<dbReference type="PROSITE" id="PS00455">
    <property type="entry name" value="AMP_BINDING"/>
    <property type="match status" value="1"/>
</dbReference>
<dbReference type="RefSeq" id="WP_321396268.1">
    <property type="nucleotide sequence ID" value="NZ_CP139487.1"/>
</dbReference>
<dbReference type="CDD" id="cd05907">
    <property type="entry name" value="VL_LC_FACS_like"/>
    <property type="match status" value="1"/>
</dbReference>
<dbReference type="Pfam" id="PF23562">
    <property type="entry name" value="AMP-binding_C_3"/>
    <property type="match status" value="1"/>
</dbReference>
<dbReference type="Gene3D" id="3.40.50.12780">
    <property type="entry name" value="N-terminal domain of ligase-like"/>
    <property type="match status" value="1"/>
</dbReference>
<keyword evidence="6" id="KW-1185">Reference proteome</keyword>
<dbReference type="GO" id="GO:0016020">
    <property type="term" value="C:membrane"/>
    <property type="evidence" value="ECO:0007669"/>
    <property type="project" value="TreeGrafter"/>
</dbReference>
<dbReference type="Pfam" id="PF00501">
    <property type="entry name" value="AMP-binding"/>
    <property type="match status" value="1"/>
</dbReference>
<dbReference type="PANTHER" id="PTHR43272:SF32">
    <property type="entry name" value="AMP-DEPENDENT SYNTHETASE_LIGASE DOMAIN-CONTAINING PROTEIN"/>
    <property type="match status" value="1"/>
</dbReference>
<proteinExistence type="predicted"/>
<dbReference type="EMBL" id="CP139487">
    <property type="protein sequence ID" value="WPU65560.1"/>
    <property type="molecule type" value="Genomic_DNA"/>
</dbReference>
<dbReference type="Proteomes" id="UP001324634">
    <property type="component" value="Chromosome"/>
</dbReference>
<feature type="domain" description="AMP-dependent synthetase/ligase" evidence="4">
    <location>
        <begin position="15"/>
        <end position="434"/>
    </location>
</feature>
<accession>A0AAX4HQF4</accession>
<name>A0AAX4HQF4_9BACT</name>
<keyword evidence="2" id="KW-0276">Fatty acid metabolism</keyword>
<sequence>MLQGPRTLGRLLKLRVQKTPERNAIGWIENHEIKNLTFLEYKNQIEILISAFHKIGINVGDKVALLSQTCKEWHLLDMATMCSRACLVPVYPSYLAHEVSFIFTHSDSSVLVVENDKQMEKVIPELKNWTNLKIVVSIQELSEETLKKFRNSYPYFSYKELMRIGKDELKSHPDLFENHINNQLPEDYASIIYTSGTTGEPKGAVVTHNAFVTMLMNVETTVKGAFSSADRTLIFLPLSHVLGRCDSLLPIMFGWQGVYAESMEKLIENIALVKPTIMISVPRVFEKIYNGIMDKIKSGSVFEQKAFTWAVGVAQKYFDKIDRDLSPGATEILEFKLAQKVVFSKIYQRFGGRIRYFVSGGAPLSPEIIKFLRYANLTILEGYGATETVAPCCLNPLAKQVPGTVGRPMGDVQISFGPDKEILIKSEALMKEYYKNPKATEDSLKDGWFYTGDIGEFTPDGFLRITDRKKDLIVTSGGKNVAPQKIENMAKTKPHISHLVVIGDRRNFLTALVGIEKERFLKNLEELGLPSDCSVIDLAQSPKVREILQKELDEINHDLAQYETIKKFSIISEEFTTDNYLTPSLKIKRKVVSERYKTTIEAMYQ</sequence>
<dbReference type="PANTHER" id="PTHR43272">
    <property type="entry name" value="LONG-CHAIN-FATTY-ACID--COA LIGASE"/>
    <property type="match status" value="1"/>
</dbReference>
<evidence type="ECO:0000313" key="6">
    <source>
        <dbReference type="Proteomes" id="UP001324634"/>
    </source>
</evidence>
<keyword evidence="3" id="KW-0443">Lipid metabolism</keyword>
<evidence type="ECO:0000313" key="5">
    <source>
        <dbReference type="EMBL" id="WPU65560.1"/>
    </source>
</evidence>
<evidence type="ECO:0000256" key="3">
    <source>
        <dbReference type="ARBA" id="ARBA00023098"/>
    </source>
</evidence>
<organism evidence="5 6">
    <name type="scientific">Peredibacter starrii</name>
    <dbReference type="NCBI Taxonomy" id="28202"/>
    <lineage>
        <taxon>Bacteria</taxon>
        <taxon>Pseudomonadati</taxon>
        <taxon>Bdellovibrionota</taxon>
        <taxon>Bacteriovoracia</taxon>
        <taxon>Bacteriovoracales</taxon>
        <taxon>Bacteriovoracaceae</taxon>
        <taxon>Peredibacter</taxon>
    </lineage>
</organism>
<protein>
    <submittedName>
        <fullName evidence="5">Long-chain fatty acid--CoA ligase</fullName>
    </submittedName>
</protein>
<dbReference type="SUPFAM" id="SSF56801">
    <property type="entry name" value="Acetyl-CoA synthetase-like"/>
    <property type="match status" value="1"/>
</dbReference>
<dbReference type="InterPro" id="IPR000873">
    <property type="entry name" value="AMP-dep_synth/lig_dom"/>
</dbReference>
<dbReference type="InterPro" id="IPR042099">
    <property type="entry name" value="ANL_N_sf"/>
</dbReference>
<gene>
    <name evidence="5" type="ORF">SOO65_02245</name>
</gene>
<dbReference type="GO" id="GO:0004467">
    <property type="term" value="F:long-chain fatty acid-CoA ligase activity"/>
    <property type="evidence" value="ECO:0007669"/>
    <property type="project" value="TreeGrafter"/>
</dbReference>
<reference evidence="5 6" key="1">
    <citation type="submission" date="2023-11" db="EMBL/GenBank/DDBJ databases">
        <title>Peredibacter starrii A3.12.</title>
        <authorList>
            <person name="Mitchell R.J."/>
        </authorList>
    </citation>
    <scope>NUCLEOTIDE SEQUENCE [LARGE SCALE GENOMIC DNA]</scope>
    <source>
        <strain evidence="5 6">A3.12</strain>
    </source>
</reference>
<dbReference type="KEGG" id="psti:SOO65_02245"/>
<dbReference type="InterPro" id="IPR020845">
    <property type="entry name" value="AMP-binding_CS"/>
</dbReference>